<sequence length="101" mass="11709">MGGKPLRNLLCCYHPKTDDIRDDLRPISGCYGQTYNIEQINSKQNIDLLKTKKTKKCTYKRIESPQPVEVSNFKLNGTQLLPFLIDIKVQMPVHILCKFRN</sequence>
<dbReference type="EMBL" id="CMVM020000023">
    <property type="status" value="NOT_ANNOTATED_CDS"/>
    <property type="molecule type" value="Genomic_DNA"/>
</dbReference>
<reference evidence="1" key="2">
    <citation type="submission" date="2022-06" db="UniProtKB">
        <authorList>
            <consortium name="EnsemblMetazoa"/>
        </authorList>
    </citation>
    <scope>IDENTIFICATION</scope>
</reference>
<proteinExistence type="predicted"/>
<organism evidence="1 2">
    <name type="scientific">Onchocerca volvulus</name>
    <dbReference type="NCBI Taxonomy" id="6282"/>
    <lineage>
        <taxon>Eukaryota</taxon>
        <taxon>Metazoa</taxon>
        <taxon>Ecdysozoa</taxon>
        <taxon>Nematoda</taxon>
        <taxon>Chromadorea</taxon>
        <taxon>Rhabditida</taxon>
        <taxon>Spirurina</taxon>
        <taxon>Spiruromorpha</taxon>
        <taxon>Filarioidea</taxon>
        <taxon>Onchocercidae</taxon>
        <taxon>Onchocerca</taxon>
    </lineage>
</organism>
<dbReference type="OMA" id="CCYQPKA"/>
<protein>
    <submittedName>
        <fullName evidence="1">Uncharacterized protein</fullName>
    </submittedName>
</protein>
<dbReference type="AlphaFoldDB" id="A0A8R1Y5G3"/>
<dbReference type="Proteomes" id="UP000024404">
    <property type="component" value="Unassembled WGS sequence"/>
</dbReference>
<evidence type="ECO:0000313" key="1">
    <source>
        <dbReference type="EnsemblMetazoa" id="OVOC973.1"/>
    </source>
</evidence>
<keyword evidence="2" id="KW-1185">Reference proteome</keyword>
<accession>A0A8R1Y5G3</accession>
<dbReference type="EnsemblMetazoa" id="OVOC973.1">
    <property type="protein sequence ID" value="OVOC973.1"/>
    <property type="gene ID" value="WBGene00237782"/>
</dbReference>
<name>A0A8R1Y5G3_ONCVO</name>
<reference evidence="2" key="1">
    <citation type="submission" date="2013-10" db="EMBL/GenBank/DDBJ databases">
        <title>Genome sequencing of Onchocerca volvulus.</title>
        <authorList>
            <person name="Cotton J."/>
            <person name="Tsai J."/>
            <person name="Stanley E."/>
            <person name="Tracey A."/>
            <person name="Holroyd N."/>
            <person name="Lustigman S."/>
            <person name="Berriman M."/>
        </authorList>
    </citation>
    <scope>NUCLEOTIDE SEQUENCE</scope>
</reference>
<evidence type="ECO:0000313" key="2">
    <source>
        <dbReference type="Proteomes" id="UP000024404"/>
    </source>
</evidence>